<dbReference type="Gene3D" id="3.40.50.2020">
    <property type="match status" value="1"/>
</dbReference>
<dbReference type="GO" id="GO:0016757">
    <property type="term" value="F:glycosyltransferase activity"/>
    <property type="evidence" value="ECO:0007669"/>
    <property type="project" value="UniProtKB-KW"/>
</dbReference>
<dbReference type="Gene3D" id="3.30.1310.20">
    <property type="entry name" value="PRTase-like"/>
    <property type="match status" value="1"/>
</dbReference>
<evidence type="ECO:0000259" key="1">
    <source>
        <dbReference type="Pfam" id="PF00156"/>
    </source>
</evidence>
<comment type="caution">
    <text evidence="2">The sequence shown here is derived from an EMBL/GenBank/DDBJ whole genome shotgun (WGS) entry which is preliminary data.</text>
</comment>
<keyword evidence="2" id="KW-0808">Transferase</keyword>
<keyword evidence="2" id="KW-0328">Glycosyltransferase</keyword>
<organism evidence="2 3">
    <name type="scientific">Pseudorhizobium halotolerans</name>
    <dbReference type="NCBI Taxonomy" id="1233081"/>
    <lineage>
        <taxon>Bacteria</taxon>
        <taxon>Pseudomonadati</taxon>
        <taxon>Pseudomonadota</taxon>
        <taxon>Alphaproteobacteria</taxon>
        <taxon>Hyphomicrobiales</taxon>
        <taxon>Rhizobiaceae</taxon>
        <taxon>Rhizobium/Agrobacterium group</taxon>
        <taxon>Pseudorhizobium</taxon>
    </lineage>
</organism>
<feature type="domain" description="Phosphoribosyltransferase" evidence="1">
    <location>
        <begin position="16"/>
        <end position="163"/>
    </location>
</feature>
<accession>A0ABN7JEJ7</accession>
<evidence type="ECO:0000313" key="2">
    <source>
        <dbReference type="EMBL" id="CAD7023684.1"/>
    </source>
</evidence>
<dbReference type="Pfam" id="PF00156">
    <property type="entry name" value="Pribosyltran"/>
    <property type="match status" value="1"/>
</dbReference>
<dbReference type="InterPro" id="IPR029057">
    <property type="entry name" value="PRTase-like"/>
</dbReference>
<dbReference type="EMBL" id="CABFWE030000001">
    <property type="protein sequence ID" value="CAD7023684.1"/>
    <property type="molecule type" value="Genomic_DNA"/>
</dbReference>
<name>A0ABN7JEJ7_9HYPH</name>
<proteinExistence type="predicted"/>
<dbReference type="InterPro" id="IPR000836">
    <property type="entry name" value="PRTase_dom"/>
</dbReference>
<gene>
    <name evidence="2" type="ORF">RHAB21_00310</name>
</gene>
<protein>
    <submittedName>
        <fullName evidence="2">Phosphoribosyltransferase</fullName>
    </submittedName>
</protein>
<reference evidence="2 3" key="1">
    <citation type="submission" date="2020-11" db="EMBL/GenBank/DDBJ databases">
        <authorList>
            <person name="Lassalle F."/>
        </authorList>
    </citation>
    <scope>NUCLEOTIDE SEQUENCE [LARGE SCALE GENOMIC DNA]</scope>
    <source>
        <strain evidence="2 3">AB21</strain>
    </source>
</reference>
<dbReference type="RefSeq" id="WP_142586576.1">
    <property type="nucleotide sequence ID" value="NZ_CABFWE030000001.1"/>
</dbReference>
<sequence>MFSDRNDAGRQLAVALQSYASQPVIVFALPRGGLPVALEVAKSLGAPLELALVRKIGLPFYPEVAMGAVMDGDPPAVIRNAEVISHQQISERDFQACLKREMAEVQRRRGVYISDRHGRDVRGRTVIIVDDGLATGATMRAAIKGLRARRPDKIVVAVPVCALDVLPMIRLEADDVVCLEALSDFQAVGMYYRHFPQLTDQDVLDVLKQAEKIDPAR</sequence>
<dbReference type="CDD" id="cd06223">
    <property type="entry name" value="PRTases_typeI"/>
    <property type="match status" value="1"/>
</dbReference>
<dbReference type="SUPFAM" id="SSF53271">
    <property type="entry name" value="PRTase-like"/>
    <property type="match status" value="1"/>
</dbReference>
<keyword evidence="3" id="KW-1185">Reference proteome</keyword>
<evidence type="ECO:0000313" key="3">
    <source>
        <dbReference type="Proteomes" id="UP000601041"/>
    </source>
</evidence>
<dbReference type="Proteomes" id="UP000601041">
    <property type="component" value="Unassembled WGS sequence"/>
</dbReference>